<proteinExistence type="predicted"/>
<evidence type="ECO:0000313" key="2">
    <source>
        <dbReference type="EMBL" id="PIR85426.1"/>
    </source>
</evidence>
<feature type="chain" id="PRO_5013675197" description="DUF5667 domain-containing protein" evidence="1">
    <location>
        <begin position="28"/>
        <end position="116"/>
    </location>
</feature>
<evidence type="ECO:0000313" key="3">
    <source>
        <dbReference type="Proteomes" id="UP000229315"/>
    </source>
</evidence>
<evidence type="ECO:0008006" key="4">
    <source>
        <dbReference type="Google" id="ProtNLM"/>
    </source>
</evidence>
<reference evidence="3" key="1">
    <citation type="submission" date="2017-09" db="EMBL/GenBank/DDBJ databases">
        <title>Depth-based differentiation of microbial function through sediment-hosted aquifers and enrichment of novel symbionts in the deep terrestrial subsurface.</title>
        <authorList>
            <person name="Probst A.J."/>
            <person name="Ladd B."/>
            <person name="Jarett J.K."/>
            <person name="Geller-Mcgrath D.E."/>
            <person name="Sieber C.M.K."/>
            <person name="Emerson J.B."/>
            <person name="Anantharaman K."/>
            <person name="Thomas B.C."/>
            <person name="Malmstrom R."/>
            <person name="Stieglmeier M."/>
            <person name="Klingl A."/>
            <person name="Woyke T."/>
            <person name="Ryan C.M."/>
            <person name="Banfield J.F."/>
        </authorList>
    </citation>
    <scope>NUCLEOTIDE SEQUENCE [LARGE SCALE GENOMIC DNA]</scope>
</reference>
<name>A0A2H0UIB1_9BACT</name>
<accession>A0A2H0UIB1</accession>
<organism evidence="2 3">
    <name type="scientific">Candidatus Kaiserbacteria bacterium CG10_big_fil_rev_8_21_14_0_10_45_20</name>
    <dbReference type="NCBI Taxonomy" id="1974607"/>
    <lineage>
        <taxon>Bacteria</taxon>
        <taxon>Candidatus Kaiseribacteriota</taxon>
    </lineage>
</organism>
<dbReference type="Proteomes" id="UP000229315">
    <property type="component" value="Unassembled WGS sequence"/>
</dbReference>
<keyword evidence="1" id="KW-0732">Signal</keyword>
<evidence type="ECO:0000256" key="1">
    <source>
        <dbReference type="SAM" id="SignalP"/>
    </source>
</evidence>
<protein>
    <recommendedName>
        <fullName evidence="4">DUF5667 domain-containing protein</fullName>
    </recommendedName>
</protein>
<feature type="non-terminal residue" evidence="2">
    <location>
        <position position="116"/>
    </location>
</feature>
<comment type="caution">
    <text evidence="2">The sequence shown here is derived from an EMBL/GenBank/DDBJ whole genome shotgun (WGS) entry which is preliminary data.</text>
</comment>
<feature type="signal peptide" evidence="1">
    <location>
        <begin position="1"/>
        <end position="27"/>
    </location>
</feature>
<gene>
    <name evidence="2" type="ORF">COU15_00625</name>
</gene>
<dbReference type="AlphaFoldDB" id="A0A2H0UIB1"/>
<dbReference type="EMBL" id="PFBH01000003">
    <property type="protein sequence ID" value="PIR85426.1"/>
    <property type="molecule type" value="Genomic_DNA"/>
</dbReference>
<sequence length="116" mass="12368">MSKSLSRTLFVIGVCCALLFVAPPITASTHTEDSLYAHSGITQLLSLYRASGEALYTFSRHFLNASEHTINNTASLIGSVFVSQPATPPVTQTVPAVQPPQPSTFAFSLPSLSPFL</sequence>